<evidence type="ECO:0000313" key="9">
    <source>
        <dbReference type="EMBL" id="SPY96479.1"/>
    </source>
</evidence>
<dbReference type="GO" id="GO:0016020">
    <property type="term" value="C:membrane"/>
    <property type="evidence" value="ECO:0007669"/>
    <property type="project" value="UniProtKB-SubCell"/>
</dbReference>
<evidence type="ECO:0000256" key="5">
    <source>
        <dbReference type="ARBA" id="ARBA00023065"/>
    </source>
</evidence>
<dbReference type="AlphaFoldDB" id="A0A2X2DL78"/>
<organism evidence="9 10">
    <name type="scientific">Proteus mirabilis</name>
    <dbReference type="NCBI Taxonomy" id="584"/>
    <lineage>
        <taxon>Bacteria</taxon>
        <taxon>Pseudomonadati</taxon>
        <taxon>Pseudomonadota</taxon>
        <taxon>Gammaproteobacteria</taxon>
        <taxon>Enterobacterales</taxon>
        <taxon>Morganellaceae</taxon>
        <taxon>Proteus</taxon>
    </lineage>
</organism>
<gene>
    <name evidence="9" type="primary">nhaK_2</name>
    <name evidence="9" type="ORF">NCTC10975_02197</name>
</gene>
<reference evidence="9 10" key="1">
    <citation type="submission" date="2018-06" db="EMBL/GenBank/DDBJ databases">
        <authorList>
            <consortium name="Pathogen Informatics"/>
            <person name="Doyle S."/>
        </authorList>
    </citation>
    <scope>NUCLEOTIDE SEQUENCE [LARGE SCALE GENOMIC DNA]</scope>
    <source>
        <strain evidence="9 10">NCTC10975</strain>
    </source>
</reference>
<sequence>MILPLKLSLCCCCLFASYLIAEHIGFSGILAAVAAGMTISKSGVIRNAPLAMRLRADSVWSMLEFVFNGLVFIMLGLQLPVIWTSSVIQADLDPEVEVWMLFARRLCYLFCVTDFTFYMVMANEENQPSLYEKTSP</sequence>
<keyword evidence="3 7" id="KW-0812">Transmembrane</keyword>
<dbReference type="Pfam" id="PF00999">
    <property type="entry name" value="Na_H_Exchanger"/>
    <property type="match status" value="1"/>
</dbReference>
<keyword evidence="2" id="KW-0050">Antiport</keyword>
<evidence type="ECO:0000256" key="7">
    <source>
        <dbReference type="SAM" id="Phobius"/>
    </source>
</evidence>
<dbReference type="GO" id="GO:0015297">
    <property type="term" value="F:antiporter activity"/>
    <property type="evidence" value="ECO:0007669"/>
    <property type="project" value="UniProtKB-KW"/>
</dbReference>
<evidence type="ECO:0000256" key="4">
    <source>
        <dbReference type="ARBA" id="ARBA00022989"/>
    </source>
</evidence>
<evidence type="ECO:0000313" key="10">
    <source>
        <dbReference type="Proteomes" id="UP000251485"/>
    </source>
</evidence>
<feature type="transmembrane region" description="Helical" evidence="7">
    <location>
        <begin position="102"/>
        <end position="121"/>
    </location>
</feature>
<comment type="subcellular location">
    <subcellularLocation>
        <location evidence="1">Membrane</location>
        <topology evidence="1">Multi-pass membrane protein</topology>
    </subcellularLocation>
</comment>
<evidence type="ECO:0000256" key="3">
    <source>
        <dbReference type="ARBA" id="ARBA00022692"/>
    </source>
</evidence>
<dbReference type="Proteomes" id="UP000251485">
    <property type="component" value="Unassembled WGS sequence"/>
</dbReference>
<dbReference type="GO" id="GO:1902600">
    <property type="term" value="P:proton transmembrane transport"/>
    <property type="evidence" value="ECO:0007669"/>
    <property type="project" value="InterPro"/>
</dbReference>
<protein>
    <submittedName>
        <fullName evidence="9">Na(+)/H(+) exchanger</fullName>
    </submittedName>
</protein>
<accession>A0A2X2DL78</accession>
<keyword evidence="4 7" id="KW-1133">Transmembrane helix</keyword>
<evidence type="ECO:0000256" key="6">
    <source>
        <dbReference type="ARBA" id="ARBA00023136"/>
    </source>
</evidence>
<dbReference type="InterPro" id="IPR006153">
    <property type="entry name" value="Cation/H_exchanger_TM"/>
</dbReference>
<evidence type="ECO:0000256" key="1">
    <source>
        <dbReference type="ARBA" id="ARBA00004141"/>
    </source>
</evidence>
<evidence type="ECO:0000259" key="8">
    <source>
        <dbReference type="Pfam" id="PF00999"/>
    </source>
</evidence>
<keyword evidence="5" id="KW-0406">Ion transport</keyword>
<dbReference type="EMBL" id="UAUE01000016">
    <property type="protein sequence ID" value="SPY96479.1"/>
    <property type="molecule type" value="Genomic_DNA"/>
</dbReference>
<name>A0A2X2DL78_PROMI</name>
<evidence type="ECO:0000256" key="2">
    <source>
        <dbReference type="ARBA" id="ARBA00022449"/>
    </source>
</evidence>
<feature type="transmembrane region" description="Helical" evidence="7">
    <location>
        <begin position="59"/>
        <end position="81"/>
    </location>
</feature>
<proteinExistence type="predicted"/>
<keyword evidence="6 7" id="KW-0472">Membrane</keyword>
<keyword evidence="2" id="KW-0813">Transport</keyword>
<feature type="domain" description="Cation/H+ exchanger transmembrane" evidence="8">
    <location>
        <begin position="8"/>
        <end position="84"/>
    </location>
</feature>